<evidence type="ECO:0000313" key="2">
    <source>
        <dbReference type="Proteomes" id="UP001054945"/>
    </source>
</evidence>
<name>A0AAV4PWR1_CAEEX</name>
<dbReference type="Proteomes" id="UP001054945">
    <property type="component" value="Unassembled WGS sequence"/>
</dbReference>
<accession>A0AAV4PWR1</accession>
<sequence length="96" mass="11011">MLDIQNQSSTSDILDIGYSQDKQITLLHHTSRTLLQKKPYSFNCDHFHRSSVNCRRQIRCLKCGYHLTAACHITKEVNGHGHIASWRGCKAFPKVD</sequence>
<keyword evidence="2" id="KW-1185">Reference proteome</keyword>
<evidence type="ECO:0000313" key="1">
    <source>
        <dbReference type="EMBL" id="GIY00756.1"/>
    </source>
</evidence>
<dbReference type="EMBL" id="BPLR01005223">
    <property type="protein sequence ID" value="GIY00756.1"/>
    <property type="molecule type" value="Genomic_DNA"/>
</dbReference>
<gene>
    <name evidence="1" type="ORF">CEXT_557851</name>
</gene>
<organism evidence="1 2">
    <name type="scientific">Caerostris extrusa</name>
    <name type="common">Bark spider</name>
    <name type="synonym">Caerostris bankana</name>
    <dbReference type="NCBI Taxonomy" id="172846"/>
    <lineage>
        <taxon>Eukaryota</taxon>
        <taxon>Metazoa</taxon>
        <taxon>Ecdysozoa</taxon>
        <taxon>Arthropoda</taxon>
        <taxon>Chelicerata</taxon>
        <taxon>Arachnida</taxon>
        <taxon>Araneae</taxon>
        <taxon>Araneomorphae</taxon>
        <taxon>Entelegynae</taxon>
        <taxon>Araneoidea</taxon>
        <taxon>Araneidae</taxon>
        <taxon>Caerostris</taxon>
    </lineage>
</organism>
<comment type="caution">
    <text evidence="1">The sequence shown here is derived from an EMBL/GenBank/DDBJ whole genome shotgun (WGS) entry which is preliminary data.</text>
</comment>
<reference evidence="1 2" key="1">
    <citation type="submission" date="2021-06" db="EMBL/GenBank/DDBJ databases">
        <title>Caerostris extrusa draft genome.</title>
        <authorList>
            <person name="Kono N."/>
            <person name="Arakawa K."/>
        </authorList>
    </citation>
    <scope>NUCLEOTIDE SEQUENCE [LARGE SCALE GENOMIC DNA]</scope>
</reference>
<proteinExistence type="predicted"/>
<dbReference type="AlphaFoldDB" id="A0AAV4PWR1"/>
<protein>
    <submittedName>
        <fullName evidence="1">Uncharacterized protein</fullName>
    </submittedName>
</protein>